<accession>A0ABD5YSN8</accession>
<evidence type="ECO:0000259" key="5">
    <source>
        <dbReference type="PROSITE" id="PS51078"/>
    </source>
</evidence>
<dbReference type="InterPro" id="IPR036390">
    <property type="entry name" value="WH_DNA-bd_sf"/>
</dbReference>
<dbReference type="PANTHER" id="PTHR30136:SF35">
    <property type="entry name" value="HTH-TYPE TRANSCRIPTIONAL REGULATOR RV1719"/>
    <property type="match status" value="1"/>
</dbReference>
<organism evidence="6 7">
    <name type="scientific">Halocatena marina</name>
    <dbReference type="NCBI Taxonomy" id="2934937"/>
    <lineage>
        <taxon>Archaea</taxon>
        <taxon>Methanobacteriati</taxon>
        <taxon>Methanobacteriota</taxon>
        <taxon>Stenosarchaea group</taxon>
        <taxon>Halobacteria</taxon>
        <taxon>Halobacteriales</taxon>
        <taxon>Natronomonadaceae</taxon>
        <taxon>Halocatena</taxon>
    </lineage>
</organism>
<evidence type="ECO:0000256" key="3">
    <source>
        <dbReference type="ARBA" id="ARBA00023163"/>
    </source>
</evidence>
<dbReference type="Pfam" id="PF01614">
    <property type="entry name" value="IclR_C"/>
    <property type="match status" value="1"/>
</dbReference>
<dbReference type="InterPro" id="IPR005471">
    <property type="entry name" value="Tscrpt_reg_IclR_N"/>
</dbReference>
<protein>
    <submittedName>
        <fullName evidence="6">IclR family transcriptional regulator</fullName>
    </submittedName>
</protein>
<dbReference type="Gene3D" id="1.10.10.10">
    <property type="entry name" value="Winged helix-like DNA-binding domain superfamily/Winged helix DNA-binding domain"/>
    <property type="match status" value="1"/>
</dbReference>
<name>A0ABD5YSN8_9EURY</name>
<dbReference type="PROSITE" id="PS51078">
    <property type="entry name" value="ICLR_ED"/>
    <property type="match status" value="1"/>
</dbReference>
<dbReference type="InterPro" id="IPR036388">
    <property type="entry name" value="WH-like_DNA-bd_sf"/>
</dbReference>
<dbReference type="Proteomes" id="UP001596417">
    <property type="component" value="Unassembled WGS sequence"/>
</dbReference>
<feature type="domain" description="HTH iclR-type" evidence="4">
    <location>
        <begin position="13"/>
        <end position="72"/>
    </location>
</feature>
<dbReference type="PANTHER" id="PTHR30136">
    <property type="entry name" value="HELIX-TURN-HELIX TRANSCRIPTIONAL REGULATOR, ICLR FAMILY"/>
    <property type="match status" value="1"/>
</dbReference>
<reference evidence="6 7" key="1">
    <citation type="journal article" date="2019" name="Int. J. Syst. Evol. Microbiol.">
        <title>The Global Catalogue of Microorganisms (GCM) 10K type strain sequencing project: providing services to taxonomists for standard genome sequencing and annotation.</title>
        <authorList>
            <consortium name="The Broad Institute Genomics Platform"/>
            <consortium name="The Broad Institute Genome Sequencing Center for Infectious Disease"/>
            <person name="Wu L."/>
            <person name="Ma J."/>
        </authorList>
    </citation>
    <scope>NUCLEOTIDE SEQUENCE [LARGE SCALE GENOMIC DNA]</scope>
    <source>
        <strain evidence="6 7">RDMS1</strain>
    </source>
</reference>
<feature type="domain" description="IclR-ED" evidence="5">
    <location>
        <begin position="73"/>
        <end position="260"/>
    </location>
</feature>
<dbReference type="InterPro" id="IPR014757">
    <property type="entry name" value="Tscrpt_reg_IclR_C"/>
</dbReference>
<dbReference type="Gene3D" id="3.30.450.40">
    <property type="match status" value="1"/>
</dbReference>
<keyword evidence="7" id="KW-1185">Reference proteome</keyword>
<evidence type="ECO:0000313" key="6">
    <source>
        <dbReference type="EMBL" id="MFC7192380.1"/>
    </source>
</evidence>
<evidence type="ECO:0000259" key="4">
    <source>
        <dbReference type="PROSITE" id="PS51077"/>
    </source>
</evidence>
<keyword evidence="1" id="KW-0805">Transcription regulation</keyword>
<dbReference type="RefSeq" id="WP_264556378.1">
    <property type="nucleotide sequence ID" value="NZ_CP109980.1"/>
</dbReference>
<dbReference type="GO" id="GO:0006355">
    <property type="term" value="P:regulation of DNA-templated transcription"/>
    <property type="evidence" value="ECO:0007669"/>
    <property type="project" value="UniProtKB-ARBA"/>
</dbReference>
<dbReference type="AlphaFoldDB" id="A0ABD5YSN8"/>
<keyword evidence="3" id="KW-0804">Transcription</keyword>
<dbReference type="GO" id="GO:0003677">
    <property type="term" value="F:DNA binding"/>
    <property type="evidence" value="ECO:0007669"/>
    <property type="project" value="UniProtKB-KW"/>
</dbReference>
<keyword evidence="2" id="KW-0238">DNA-binding</keyword>
<dbReference type="Pfam" id="PF09339">
    <property type="entry name" value="HTH_IclR"/>
    <property type="match status" value="1"/>
</dbReference>
<gene>
    <name evidence="6" type="ORF">ACFQL7_22905</name>
</gene>
<dbReference type="SUPFAM" id="SSF55781">
    <property type="entry name" value="GAF domain-like"/>
    <property type="match status" value="1"/>
</dbReference>
<proteinExistence type="predicted"/>
<dbReference type="SMART" id="SM00346">
    <property type="entry name" value="HTH_ICLR"/>
    <property type="match status" value="1"/>
</dbReference>
<evidence type="ECO:0000256" key="1">
    <source>
        <dbReference type="ARBA" id="ARBA00023015"/>
    </source>
</evidence>
<dbReference type="SUPFAM" id="SSF46785">
    <property type="entry name" value="Winged helix' DNA-binding domain"/>
    <property type="match status" value="1"/>
</dbReference>
<sequence length="271" mass="30496">MVDGSENSSSRTLKTVTRAFDVIHALEELDGARVTELATHLDMSKSAVYNYLTTLREKKFVIQEGNTYSLSLRFLLLGEYVRNQNKLYEIGKPEIENLADETGEYAHLATEQHGFSVNLYKVRGEKAVGSNYQTNKLQKPDYLHFSATGKSILAYLPPGRVDTIVDRYGLTGKTKNTITDRETLFEELDQIQERGYAYNDEEEIEGLKAIGAPVLDRDGRVLGSLSISGPTNRMNETEYHNMVVEKVTNAANVIEVNINMSEDETDLPKFI</sequence>
<dbReference type="EMBL" id="JBHTAX010000004">
    <property type="protein sequence ID" value="MFC7192380.1"/>
    <property type="molecule type" value="Genomic_DNA"/>
</dbReference>
<dbReference type="InterPro" id="IPR050707">
    <property type="entry name" value="HTH_MetabolicPath_Reg"/>
</dbReference>
<dbReference type="InterPro" id="IPR029016">
    <property type="entry name" value="GAF-like_dom_sf"/>
</dbReference>
<evidence type="ECO:0000256" key="2">
    <source>
        <dbReference type="ARBA" id="ARBA00023125"/>
    </source>
</evidence>
<dbReference type="GeneID" id="76202059"/>
<comment type="caution">
    <text evidence="6">The sequence shown here is derived from an EMBL/GenBank/DDBJ whole genome shotgun (WGS) entry which is preliminary data.</text>
</comment>
<evidence type="ECO:0000313" key="7">
    <source>
        <dbReference type="Proteomes" id="UP001596417"/>
    </source>
</evidence>
<dbReference type="PROSITE" id="PS51077">
    <property type="entry name" value="HTH_ICLR"/>
    <property type="match status" value="1"/>
</dbReference>